<feature type="compositionally biased region" description="Basic and acidic residues" evidence="1">
    <location>
        <begin position="610"/>
        <end position="624"/>
    </location>
</feature>
<feature type="region of interest" description="Disordered" evidence="1">
    <location>
        <begin position="590"/>
        <end position="652"/>
    </location>
</feature>
<dbReference type="OrthoDB" id="10062874at2759"/>
<keyword evidence="2" id="KW-0732">Signal</keyword>
<gene>
    <name evidence="4" type="ORF">GPM918_LOCUS19419</name>
    <name evidence="5" type="ORF">SRO942_LOCUS19414</name>
</gene>
<evidence type="ECO:0000259" key="3">
    <source>
        <dbReference type="Pfam" id="PF07484"/>
    </source>
</evidence>
<dbReference type="InterPro" id="IPR037053">
    <property type="entry name" value="Phage_tail_collar_dom_sf"/>
</dbReference>
<evidence type="ECO:0000313" key="6">
    <source>
        <dbReference type="Proteomes" id="UP000663829"/>
    </source>
</evidence>
<dbReference type="Proteomes" id="UP000663829">
    <property type="component" value="Unassembled WGS sequence"/>
</dbReference>
<evidence type="ECO:0000313" key="4">
    <source>
        <dbReference type="EMBL" id="CAF1115160.1"/>
    </source>
</evidence>
<sequence>MLRLLPSVFYLLLSVCFFSANSNPLTSNATVPVDLPPVVAPTAAQVVNSPQNKNESSKTNGIVHTYLLTLFYYKNTQVYIYNPTTNNDENLHDPEKWIFFYVPVMLPTTGDEPWIWTAGNETRIKLMLGNEEIDQLARKAVMNKFDSALVKNYSKFWDIAPLMIDSLSAYVIGGDTSPVVGVQHYHAIHPNTLTMTMRFQCATNELATDVVRGILRGDYEIEVSLYFAEFKQVKTNYVSITADQLKSISSKTSADGGNTDAQYIHRNQASKFVGHYVTNVKKMVYLEDPNTNTSALDIQDTFTSLLQQGMDSAKQETLKADLYGQVWSSADLNPDQITSEINKLFTKNASESELHSSSDKLYSVDKEHAESLSKSSSKEGGAGVSFLGISVGAKGGSSSSTSSSFYDKLAQTDHEKYSQDDIKKMLNEQQADFEWNGQKFIPKSFQVYKLSDLTNRLQVAIIAKQLTIDKNRGAIIRTINTMNIPIGNTSSLIEAAPPFLIGTIQLYAGAAYPPVPWLLCNGATVSRTQYRRLFTVLGQRYGPGDGNSTFNLPDLRGRVPVGVDDLRIRVSGAYQTGVGGGMSTHQITSNQMPVHSHSPGTLSTATSGNHIHDIYDPGHNHGGETGKSPYSQGTMTFHTSQGGKGNDHGVHSHTIYRGLTGISVQSAGAHSHTLSGETGSVGKSEQFSLMPPYQTVNYIIYADEQDE</sequence>
<protein>
    <recommendedName>
        <fullName evidence="3">Phage tail collar domain-containing protein</fullName>
    </recommendedName>
</protein>
<feature type="domain" description="Phage tail collar" evidence="3">
    <location>
        <begin position="502"/>
        <end position="560"/>
    </location>
</feature>
<dbReference type="Gene3D" id="3.90.1340.10">
    <property type="entry name" value="Phage tail collar domain"/>
    <property type="match status" value="1"/>
</dbReference>
<comment type="caution">
    <text evidence="4">The sequence shown here is derived from an EMBL/GenBank/DDBJ whole genome shotgun (WGS) entry which is preliminary data.</text>
</comment>
<feature type="signal peptide" evidence="2">
    <location>
        <begin position="1"/>
        <end position="22"/>
    </location>
</feature>
<dbReference type="InterPro" id="IPR011083">
    <property type="entry name" value="Phage_tail_collar_dom"/>
</dbReference>
<dbReference type="AlphaFoldDB" id="A0A814Q6C4"/>
<feature type="chain" id="PRO_5035601178" description="Phage tail collar domain-containing protein" evidence="2">
    <location>
        <begin position="23"/>
        <end position="707"/>
    </location>
</feature>
<feature type="region of interest" description="Disordered" evidence="1">
    <location>
        <begin position="667"/>
        <end position="686"/>
    </location>
</feature>
<dbReference type="SUPFAM" id="SSF88874">
    <property type="entry name" value="Receptor-binding domain of short tail fibre protein gp12"/>
    <property type="match status" value="1"/>
</dbReference>
<name>A0A814Q6C4_9BILA</name>
<feature type="compositionally biased region" description="Polar residues" evidence="1">
    <location>
        <begin position="590"/>
        <end position="609"/>
    </location>
</feature>
<evidence type="ECO:0000256" key="2">
    <source>
        <dbReference type="SAM" id="SignalP"/>
    </source>
</evidence>
<dbReference type="Proteomes" id="UP000681722">
    <property type="component" value="Unassembled WGS sequence"/>
</dbReference>
<proteinExistence type="predicted"/>
<keyword evidence="6" id="KW-1185">Reference proteome</keyword>
<reference evidence="4" key="1">
    <citation type="submission" date="2021-02" db="EMBL/GenBank/DDBJ databases">
        <authorList>
            <person name="Nowell W R."/>
        </authorList>
    </citation>
    <scope>NUCLEOTIDE SEQUENCE</scope>
</reference>
<feature type="compositionally biased region" description="Polar residues" evidence="1">
    <location>
        <begin position="628"/>
        <end position="641"/>
    </location>
</feature>
<evidence type="ECO:0000313" key="5">
    <source>
        <dbReference type="EMBL" id="CAF3879099.1"/>
    </source>
</evidence>
<dbReference type="EMBL" id="CAJOBC010005885">
    <property type="protein sequence ID" value="CAF3879099.1"/>
    <property type="molecule type" value="Genomic_DNA"/>
</dbReference>
<accession>A0A814Q6C4</accession>
<dbReference type="EMBL" id="CAJNOQ010005886">
    <property type="protein sequence ID" value="CAF1115160.1"/>
    <property type="molecule type" value="Genomic_DNA"/>
</dbReference>
<dbReference type="Pfam" id="PF07484">
    <property type="entry name" value="Collar"/>
    <property type="match status" value="1"/>
</dbReference>
<organism evidence="4 6">
    <name type="scientific">Didymodactylos carnosus</name>
    <dbReference type="NCBI Taxonomy" id="1234261"/>
    <lineage>
        <taxon>Eukaryota</taxon>
        <taxon>Metazoa</taxon>
        <taxon>Spiralia</taxon>
        <taxon>Gnathifera</taxon>
        <taxon>Rotifera</taxon>
        <taxon>Eurotatoria</taxon>
        <taxon>Bdelloidea</taxon>
        <taxon>Philodinida</taxon>
        <taxon>Philodinidae</taxon>
        <taxon>Didymodactylos</taxon>
    </lineage>
</organism>
<evidence type="ECO:0000256" key="1">
    <source>
        <dbReference type="SAM" id="MobiDB-lite"/>
    </source>
</evidence>